<reference evidence="2 3" key="1">
    <citation type="submission" date="2014-06" db="EMBL/GenBank/DDBJ databases">
        <title>Genetic determinant of reutericyclin biosynthesis of Lactobacillus reuteri.</title>
        <authorList>
            <person name="Lin X."/>
            <person name="Duar R."/>
            <person name="Walter J."/>
            <person name="Gaenzle M."/>
        </authorList>
    </citation>
    <scope>NUCLEOTIDE SEQUENCE [LARGE SCALE GENOMIC DNA]</scope>
    <source>
        <strain evidence="2 3">LTH2584</strain>
    </source>
</reference>
<keyword evidence="1" id="KW-0472">Membrane</keyword>
<proteinExistence type="predicted"/>
<dbReference type="Proteomes" id="UP000027731">
    <property type="component" value="Unassembled WGS sequence"/>
</dbReference>
<organism evidence="2 3">
    <name type="scientific">Limosilactobacillus reuteri</name>
    <name type="common">Lactobacillus reuteri</name>
    <dbReference type="NCBI Taxonomy" id="1598"/>
    <lineage>
        <taxon>Bacteria</taxon>
        <taxon>Bacillati</taxon>
        <taxon>Bacillota</taxon>
        <taxon>Bacilli</taxon>
        <taxon>Lactobacillales</taxon>
        <taxon>Lactobacillaceae</taxon>
        <taxon>Limosilactobacillus</taxon>
    </lineage>
</organism>
<evidence type="ECO:0000313" key="3">
    <source>
        <dbReference type="Proteomes" id="UP000027731"/>
    </source>
</evidence>
<evidence type="ECO:0000256" key="1">
    <source>
        <dbReference type="SAM" id="Phobius"/>
    </source>
</evidence>
<protein>
    <submittedName>
        <fullName evidence="2">Uncharacterized protein</fullName>
    </submittedName>
</protein>
<dbReference type="EMBL" id="JOSX01000010">
    <property type="protein sequence ID" value="KEK16102.1"/>
    <property type="molecule type" value="Genomic_DNA"/>
</dbReference>
<keyword evidence="1" id="KW-1133">Transmembrane helix</keyword>
<feature type="transmembrane region" description="Helical" evidence="1">
    <location>
        <begin position="21"/>
        <end position="37"/>
    </location>
</feature>
<comment type="caution">
    <text evidence="2">The sequence shown here is derived from an EMBL/GenBank/DDBJ whole genome shotgun (WGS) entry which is preliminary data.</text>
</comment>
<keyword evidence="1" id="KW-0812">Transmembrane</keyword>
<name>A0A073JND4_LIMRT</name>
<evidence type="ECO:0000313" key="2">
    <source>
        <dbReference type="EMBL" id="KEK16102.1"/>
    </source>
</evidence>
<sequence>MDENEVKEVVKAGIKAARAKSIGKGLAVIGLGATIVGEVAFHAPGWCLGWTLVALVLASLD</sequence>
<gene>
    <name evidence="2" type="ORF">LR3_08535</name>
</gene>
<accession>A0A073JND4</accession>
<dbReference type="AlphaFoldDB" id="A0A073JND4"/>
<dbReference type="PATRIC" id="fig|1598.90.peg.511"/>